<comment type="caution">
    <text evidence="1">The sequence shown here is derived from an EMBL/GenBank/DDBJ whole genome shotgun (WGS) entry which is preliminary data.</text>
</comment>
<accession>A0A6A4RQC1</accession>
<gene>
    <name evidence="1" type="ORF">F2P81_022985</name>
</gene>
<reference evidence="1 2" key="1">
    <citation type="submission" date="2019-06" db="EMBL/GenBank/DDBJ databases">
        <title>Draft genomes of female and male turbot (Scophthalmus maximus).</title>
        <authorList>
            <person name="Xu H."/>
            <person name="Xu X.-W."/>
            <person name="Shao C."/>
            <person name="Chen S."/>
        </authorList>
    </citation>
    <scope>NUCLEOTIDE SEQUENCE [LARGE SCALE GENOMIC DNA]</scope>
    <source>
        <strain evidence="1">Ysfricsl-2016a</strain>
        <tissue evidence="1">Blood</tissue>
    </source>
</reference>
<evidence type="ECO:0000313" key="1">
    <source>
        <dbReference type="EMBL" id="KAF0024183.1"/>
    </source>
</evidence>
<protein>
    <submittedName>
        <fullName evidence="1">Uncharacterized protein</fullName>
    </submittedName>
</protein>
<evidence type="ECO:0000313" key="2">
    <source>
        <dbReference type="Proteomes" id="UP000438429"/>
    </source>
</evidence>
<organism evidence="1 2">
    <name type="scientific">Scophthalmus maximus</name>
    <name type="common">Turbot</name>
    <name type="synonym">Psetta maxima</name>
    <dbReference type="NCBI Taxonomy" id="52904"/>
    <lineage>
        <taxon>Eukaryota</taxon>
        <taxon>Metazoa</taxon>
        <taxon>Chordata</taxon>
        <taxon>Craniata</taxon>
        <taxon>Vertebrata</taxon>
        <taxon>Euteleostomi</taxon>
        <taxon>Actinopterygii</taxon>
        <taxon>Neopterygii</taxon>
        <taxon>Teleostei</taxon>
        <taxon>Neoteleostei</taxon>
        <taxon>Acanthomorphata</taxon>
        <taxon>Carangaria</taxon>
        <taxon>Pleuronectiformes</taxon>
        <taxon>Pleuronectoidei</taxon>
        <taxon>Scophthalmidae</taxon>
        <taxon>Scophthalmus</taxon>
    </lineage>
</organism>
<dbReference type="AlphaFoldDB" id="A0A6A4RQC1"/>
<dbReference type="EMBL" id="VEVO01000021">
    <property type="protein sequence ID" value="KAF0024183.1"/>
    <property type="molecule type" value="Genomic_DNA"/>
</dbReference>
<sequence>MLRDAAGTVDIRWKWDQELENPNQKSSLVDRCFLNMTRDEDVCGNKISPHIHYVQVLKQEIPQERKQGNSLELSSFLEKSPDQLL</sequence>
<proteinExistence type="predicted"/>
<name>A0A6A4RQC1_SCOMX</name>
<dbReference type="Proteomes" id="UP000438429">
    <property type="component" value="Unassembled WGS sequence"/>
</dbReference>